<dbReference type="AlphaFoldDB" id="A0A9N7V4P0"/>
<accession>A0A9N7V4P0</accession>
<evidence type="ECO:0000313" key="2">
    <source>
        <dbReference type="EMBL" id="CAB1442796.1"/>
    </source>
</evidence>
<organism evidence="2 3">
    <name type="scientific">Pleuronectes platessa</name>
    <name type="common">European plaice</name>
    <dbReference type="NCBI Taxonomy" id="8262"/>
    <lineage>
        <taxon>Eukaryota</taxon>
        <taxon>Metazoa</taxon>
        <taxon>Chordata</taxon>
        <taxon>Craniata</taxon>
        <taxon>Vertebrata</taxon>
        <taxon>Euteleostomi</taxon>
        <taxon>Actinopterygii</taxon>
        <taxon>Neopterygii</taxon>
        <taxon>Teleostei</taxon>
        <taxon>Neoteleostei</taxon>
        <taxon>Acanthomorphata</taxon>
        <taxon>Carangaria</taxon>
        <taxon>Pleuronectiformes</taxon>
        <taxon>Pleuronectoidei</taxon>
        <taxon>Pleuronectidae</taxon>
        <taxon>Pleuronectes</taxon>
    </lineage>
</organism>
<name>A0A9N7V4P0_PLEPL</name>
<keyword evidence="1" id="KW-0732">Signal</keyword>
<proteinExistence type="predicted"/>
<gene>
    <name evidence="2" type="ORF">PLEPLA_LOCUS30514</name>
</gene>
<keyword evidence="3" id="KW-1185">Reference proteome</keyword>
<comment type="caution">
    <text evidence="2">The sequence shown here is derived from an EMBL/GenBank/DDBJ whole genome shotgun (WGS) entry which is preliminary data.</text>
</comment>
<dbReference type="EMBL" id="CADEAL010002924">
    <property type="protein sequence ID" value="CAB1442796.1"/>
    <property type="molecule type" value="Genomic_DNA"/>
</dbReference>
<evidence type="ECO:0000256" key="1">
    <source>
        <dbReference type="SAM" id="SignalP"/>
    </source>
</evidence>
<reference evidence="2" key="1">
    <citation type="submission" date="2020-03" db="EMBL/GenBank/DDBJ databases">
        <authorList>
            <person name="Weist P."/>
        </authorList>
    </citation>
    <scope>NUCLEOTIDE SEQUENCE</scope>
</reference>
<protein>
    <submittedName>
        <fullName evidence="2">Uncharacterized protein</fullName>
    </submittedName>
</protein>
<dbReference type="Proteomes" id="UP001153269">
    <property type="component" value="Unassembled WGS sequence"/>
</dbReference>
<sequence>MGKTNWTACWRFLLSSIIKSLLSPHRLFLPPLNLPLRSEDDGAGGNGYDSLWISDGLIKRRQPKGNKVQAAAAAAAKSSRAPVTAGSIIIFKWKESVPSL</sequence>
<feature type="chain" id="PRO_5040235974" evidence="1">
    <location>
        <begin position="25"/>
        <end position="100"/>
    </location>
</feature>
<feature type="signal peptide" evidence="1">
    <location>
        <begin position="1"/>
        <end position="24"/>
    </location>
</feature>
<evidence type="ECO:0000313" key="3">
    <source>
        <dbReference type="Proteomes" id="UP001153269"/>
    </source>
</evidence>